<reference evidence="1 2" key="1">
    <citation type="journal article" date="2019" name="Sci. Rep.">
        <title>Orb-weaving spider Araneus ventricosus genome elucidates the spidroin gene catalogue.</title>
        <authorList>
            <person name="Kono N."/>
            <person name="Nakamura H."/>
            <person name="Ohtoshi R."/>
            <person name="Moran D.A.P."/>
            <person name="Shinohara A."/>
            <person name="Yoshida Y."/>
            <person name="Fujiwara M."/>
            <person name="Mori M."/>
            <person name="Tomita M."/>
            <person name="Arakawa K."/>
        </authorList>
    </citation>
    <scope>NUCLEOTIDE SEQUENCE [LARGE SCALE GENOMIC DNA]</scope>
</reference>
<comment type="caution">
    <text evidence="1">The sequence shown here is derived from an EMBL/GenBank/DDBJ whole genome shotgun (WGS) entry which is preliminary data.</text>
</comment>
<proteinExistence type="predicted"/>
<dbReference type="AlphaFoldDB" id="A0A4Y2WFC9"/>
<name>A0A4Y2WFC9_ARAVE</name>
<organism evidence="1 2">
    <name type="scientific">Araneus ventricosus</name>
    <name type="common">Orbweaver spider</name>
    <name type="synonym">Epeira ventricosa</name>
    <dbReference type="NCBI Taxonomy" id="182803"/>
    <lineage>
        <taxon>Eukaryota</taxon>
        <taxon>Metazoa</taxon>
        <taxon>Ecdysozoa</taxon>
        <taxon>Arthropoda</taxon>
        <taxon>Chelicerata</taxon>
        <taxon>Arachnida</taxon>
        <taxon>Araneae</taxon>
        <taxon>Araneomorphae</taxon>
        <taxon>Entelegynae</taxon>
        <taxon>Araneoidea</taxon>
        <taxon>Araneidae</taxon>
        <taxon>Araneus</taxon>
    </lineage>
</organism>
<evidence type="ECO:0000313" key="1">
    <source>
        <dbReference type="EMBL" id="GBO35132.1"/>
    </source>
</evidence>
<dbReference type="EMBL" id="BGPR01059065">
    <property type="protein sequence ID" value="GBO35132.1"/>
    <property type="molecule type" value="Genomic_DNA"/>
</dbReference>
<accession>A0A4Y2WFC9</accession>
<keyword evidence="2" id="KW-1185">Reference proteome</keyword>
<sequence>MLIVPFYFDKGRGDLVVRSRLRVQRVAGLKPDFNMFVVLLHAKIQRHGSNAFPTVWCGKLERGCKLRRHLAVVQNGEVCPKMALGLLQKGTLI</sequence>
<gene>
    <name evidence="1" type="ORF">AVEN_37499_1</name>
</gene>
<protein>
    <submittedName>
        <fullName evidence="1">Uncharacterized protein</fullName>
    </submittedName>
</protein>
<evidence type="ECO:0000313" key="2">
    <source>
        <dbReference type="Proteomes" id="UP000499080"/>
    </source>
</evidence>
<dbReference type="Proteomes" id="UP000499080">
    <property type="component" value="Unassembled WGS sequence"/>
</dbReference>